<evidence type="ECO:0000259" key="2">
    <source>
        <dbReference type="Pfam" id="PF24088"/>
    </source>
</evidence>
<accession>A0ABW6PGS8</accession>
<protein>
    <recommendedName>
        <fullName evidence="6">Lipoprotein</fullName>
    </recommendedName>
</protein>
<dbReference type="InterPro" id="IPR055797">
    <property type="entry name" value="DUF7373"/>
</dbReference>
<dbReference type="RefSeq" id="WP_387698734.1">
    <property type="nucleotide sequence ID" value="NZ_JBIAMX010000001.1"/>
</dbReference>
<keyword evidence="5" id="KW-1185">Reference proteome</keyword>
<name>A0ABW6PGS8_9NOCA</name>
<feature type="signal peptide" evidence="1">
    <location>
        <begin position="1"/>
        <end position="22"/>
    </location>
</feature>
<dbReference type="InterPro" id="IPR056463">
    <property type="entry name" value="DUF7373_C"/>
</dbReference>
<gene>
    <name evidence="4" type="ORF">ACFYTF_01675</name>
</gene>
<feature type="domain" description="DUF7373" evidence="3">
    <location>
        <begin position="240"/>
        <end position="384"/>
    </location>
</feature>
<feature type="domain" description="DUF7373" evidence="2">
    <location>
        <begin position="46"/>
        <end position="234"/>
    </location>
</feature>
<organism evidence="4 5">
    <name type="scientific">Nocardia thailandica</name>
    <dbReference type="NCBI Taxonomy" id="257275"/>
    <lineage>
        <taxon>Bacteria</taxon>
        <taxon>Bacillati</taxon>
        <taxon>Actinomycetota</taxon>
        <taxon>Actinomycetes</taxon>
        <taxon>Mycobacteriales</taxon>
        <taxon>Nocardiaceae</taxon>
        <taxon>Nocardia</taxon>
    </lineage>
</organism>
<evidence type="ECO:0008006" key="6">
    <source>
        <dbReference type="Google" id="ProtNLM"/>
    </source>
</evidence>
<dbReference type="Proteomes" id="UP001601444">
    <property type="component" value="Unassembled WGS sequence"/>
</dbReference>
<dbReference type="Pfam" id="PF24088">
    <property type="entry name" value="DUF7373"/>
    <property type="match status" value="1"/>
</dbReference>
<keyword evidence="1" id="KW-0732">Signal</keyword>
<dbReference type="PROSITE" id="PS51257">
    <property type="entry name" value="PROKAR_LIPOPROTEIN"/>
    <property type="match status" value="1"/>
</dbReference>
<feature type="chain" id="PRO_5047109768" description="Lipoprotein" evidence="1">
    <location>
        <begin position="23"/>
        <end position="387"/>
    </location>
</feature>
<evidence type="ECO:0000313" key="5">
    <source>
        <dbReference type="Proteomes" id="UP001601444"/>
    </source>
</evidence>
<evidence type="ECO:0000313" key="4">
    <source>
        <dbReference type="EMBL" id="MFF0541530.1"/>
    </source>
</evidence>
<reference evidence="4 5" key="1">
    <citation type="submission" date="2024-10" db="EMBL/GenBank/DDBJ databases">
        <title>The Natural Products Discovery Center: Release of the First 8490 Sequenced Strains for Exploring Actinobacteria Biosynthetic Diversity.</title>
        <authorList>
            <person name="Kalkreuter E."/>
            <person name="Kautsar S.A."/>
            <person name="Yang D."/>
            <person name="Bader C.D."/>
            <person name="Teijaro C.N."/>
            <person name="Fluegel L."/>
            <person name="Davis C.M."/>
            <person name="Simpson J.R."/>
            <person name="Lauterbach L."/>
            <person name="Steele A.D."/>
            <person name="Gui C."/>
            <person name="Meng S."/>
            <person name="Li G."/>
            <person name="Viehrig K."/>
            <person name="Ye F."/>
            <person name="Su P."/>
            <person name="Kiefer A.F."/>
            <person name="Nichols A."/>
            <person name="Cepeda A.J."/>
            <person name="Yan W."/>
            <person name="Fan B."/>
            <person name="Jiang Y."/>
            <person name="Adhikari A."/>
            <person name="Zheng C.-J."/>
            <person name="Schuster L."/>
            <person name="Cowan T.M."/>
            <person name="Smanski M.J."/>
            <person name="Chevrette M.G."/>
            <person name="De Carvalho L.P.S."/>
            <person name="Shen B."/>
        </authorList>
    </citation>
    <scope>NUCLEOTIDE SEQUENCE [LARGE SCALE GENOMIC DNA]</scope>
    <source>
        <strain evidence="4 5">NPDC004045</strain>
    </source>
</reference>
<evidence type="ECO:0000259" key="3">
    <source>
        <dbReference type="Pfam" id="PF24092"/>
    </source>
</evidence>
<evidence type="ECO:0000256" key="1">
    <source>
        <dbReference type="SAM" id="SignalP"/>
    </source>
</evidence>
<proteinExistence type="predicted"/>
<comment type="caution">
    <text evidence="4">The sequence shown here is derived from an EMBL/GenBank/DDBJ whole genome shotgun (WGS) entry which is preliminary data.</text>
</comment>
<dbReference type="Pfam" id="PF24092">
    <property type="entry name" value="DUF7373_C"/>
    <property type="match status" value="1"/>
</dbReference>
<sequence>MRRSRRLVMITALVLAAVAACAEPGIDHGDYPVTPPSAAYDETPGLWRGTLTESLRIGERVLRADTIDPELTDGRGGGVLLNPLGRVSAMLSGPQQTALRDFDVLAGFGAIGGNDKRADERADKYISVAALSFASEAVAGDAARAMAAADFGSNTDNRPFELPEYPAALNHWRPGVPTVGSWLVWRNLVFRVVVKVTEPREDLLADLLNRVYRAQLTAMDGFTPTPAADLPALRHDPEHLLTRFVTVGEKTFDPMRFAVYRPHAYALLTPHPATTERGFTDLGVSRVAVSDNKFGYRVRDAAAAAALLDDPGTLLLGSIATDPMPGVGGLPAVRCRRAQRPSVSALEARRFSCRMAVDDLVVEVFSNDETDVRRLAAAQYAVMTAAR</sequence>
<dbReference type="EMBL" id="JBIAMX010000001">
    <property type="protein sequence ID" value="MFF0541530.1"/>
    <property type="molecule type" value="Genomic_DNA"/>
</dbReference>